<organism evidence="2 3">
    <name type="scientific">Lineolata rhizophorae</name>
    <dbReference type="NCBI Taxonomy" id="578093"/>
    <lineage>
        <taxon>Eukaryota</taxon>
        <taxon>Fungi</taxon>
        <taxon>Dikarya</taxon>
        <taxon>Ascomycota</taxon>
        <taxon>Pezizomycotina</taxon>
        <taxon>Dothideomycetes</taxon>
        <taxon>Dothideomycetes incertae sedis</taxon>
        <taxon>Lineolatales</taxon>
        <taxon>Lineolataceae</taxon>
        <taxon>Lineolata</taxon>
    </lineage>
</organism>
<gene>
    <name evidence="2" type="ORF">BDY21DRAFT_165501</name>
</gene>
<feature type="region of interest" description="Disordered" evidence="1">
    <location>
        <begin position="65"/>
        <end position="125"/>
    </location>
</feature>
<protein>
    <submittedName>
        <fullName evidence="2">Uncharacterized protein</fullName>
    </submittedName>
</protein>
<accession>A0A6A6P924</accession>
<dbReference type="AlphaFoldDB" id="A0A6A6P924"/>
<dbReference type="EMBL" id="MU001673">
    <property type="protein sequence ID" value="KAF2460445.1"/>
    <property type="molecule type" value="Genomic_DNA"/>
</dbReference>
<proteinExistence type="predicted"/>
<evidence type="ECO:0000256" key="1">
    <source>
        <dbReference type="SAM" id="MobiDB-lite"/>
    </source>
</evidence>
<dbReference type="Proteomes" id="UP000799766">
    <property type="component" value="Unassembled WGS sequence"/>
</dbReference>
<evidence type="ECO:0000313" key="2">
    <source>
        <dbReference type="EMBL" id="KAF2460445.1"/>
    </source>
</evidence>
<keyword evidence="3" id="KW-1185">Reference proteome</keyword>
<reference evidence="2" key="1">
    <citation type="journal article" date="2020" name="Stud. Mycol.">
        <title>101 Dothideomycetes genomes: a test case for predicting lifestyles and emergence of pathogens.</title>
        <authorList>
            <person name="Haridas S."/>
            <person name="Albert R."/>
            <person name="Binder M."/>
            <person name="Bloem J."/>
            <person name="Labutti K."/>
            <person name="Salamov A."/>
            <person name="Andreopoulos B."/>
            <person name="Baker S."/>
            <person name="Barry K."/>
            <person name="Bills G."/>
            <person name="Bluhm B."/>
            <person name="Cannon C."/>
            <person name="Castanera R."/>
            <person name="Culley D."/>
            <person name="Daum C."/>
            <person name="Ezra D."/>
            <person name="Gonzalez J."/>
            <person name="Henrissat B."/>
            <person name="Kuo A."/>
            <person name="Liang C."/>
            <person name="Lipzen A."/>
            <person name="Lutzoni F."/>
            <person name="Magnuson J."/>
            <person name="Mondo S."/>
            <person name="Nolan M."/>
            <person name="Ohm R."/>
            <person name="Pangilinan J."/>
            <person name="Park H.-J."/>
            <person name="Ramirez L."/>
            <person name="Alfaro M."/>
            <person name="Sun H."/>
            <person name="Tritt A."/>
            <person name="Yoshinaga Y."/>
            <person name="Zwiers L.-H."/>
            <person name="Turgeon B."/>
            <person name="Goodwin S."/>
            <person name="Spatafora J."/>
            <person name="Crous P."/>
            <person name="Grigoriev I."/>
        </authorList>
    </citation>
    <scope>NUCLEOTIDE SEQUENCE</scope>
    <source>
        <strain evidence="2">ATCC 16933</strain>
    </source>
</reference>
<name>A0A6A6P924_9PEZI</name>
<sequence length="207" mass="21707">MGTRHDRRKAPNSIITQQRAMVERGPKRPRRQGRLVSMTASAVCVSGARLVDTPRIPAIEEGVLSPPISWIPGQTSGSPKSKGCATRSPRRDGALTSEQSPSDHESMACGGRGWAASRRGIGPLGRQSRPLKVSLAGQFEPAFARASSDVAGRPGSFWGCCRVCGAQSLSVADRGSSEPSVSLSGSRVVQNAIGARQTHAGPASLHC</sequence>
<evidence type="ECO:0000313" key="3">
    <source>
        <dbReference type="Proteomes" id="UP000799766"/>
    </source>
</evidence>